<accession>A0A3N9Y9J9</accession>
<organism evidence="1 2">
    <name type="scientific">Micromonospora ureilytica</name>
    <dbReference type="NCBI Taxonomy" id="709868"/>
    <lineage>
        <taxon>Bacteria</taxon>
        <taxon>Bacillati</taxon>
        <taxon>Actinomycetota</taxon>
        <taxon>Actinomycetes</taxon>
        <taxon>Micromonosporales</taxon>
        <taxon>Micromonosporaceae</taxon>
        <taxon>Micromonospora</taxon>
    </lineage>
</organism>
<dbReference type="SUPFAM" id="SSF140453">
    <property type="entry name" value="EsxAB dimer-like"/>
    <property type="match status" value="1"/>
</dbReference>
<dbReference type="AlphaFoldDB" id="A0A3N9Y9J9"/>
<dbReference type="OrthoDB" id="3692598at2"/>
<dbReference type="RefSeq" id="WP_124819782.1">
    <property type="nucleotide sequence ID" value="NZ_QDGB01000247.1"/>
</dbReference>
<dbReference type="InterPro" id="IPR036689">
    <property type="entry name" value="ESAT-6-like_sf"/>
</dbReference>
<protein>
    <recommendedName>
        <fullName evidence="3">WXG100 family type VII secretion target</fullName>
    </recommendedName>
</protein>
<evidence type="ECO:0000313" key="1">
    <source>
        <dbReference type="EMBL" id="RQX16693.1"/>
    </source>
</evidence>
<name>A0A3N9Y9J9_9ACTN</name>
<dbReference type="EMBL" id="QDGB01000247">
    <property type="protein sequence ID" value="RQX16693.1"/>
    <property type="molecule type" value="Genomic_DNA"/>
</dbReference>
<reference evidence="1 2" key="1">
    <citation type="submission" date="2018-04" db="EMBL/GenBank/DDBJ databases">
        <title>Micromonosporas from Atacama Desert.</title>
        <authorList>
            <person name="Carro L."/>
            <person name="Klenk H.-P."/>
            <person name="Goodfellow M."/>
        </authorList>
    </citation>
    <scope>NUCLEOTIDE SEQUENCE [LARGE SCALE GENOMIC DNA]</scope>
    <source>
        <strain evidence="1 2">LB19</strain>
    </source>
</reference>
<gene>
    <name evidence="1" type="ORF">DDE19_14035</name>
</gene>
<sequence length="364" mass="38603">MTLFVQPDALVGFARQVDRAAADVWEIRSYLSRHAEVATGGEALHIARASHEHAVEVLNATLNRLACLLENSAPELRVSADYYRATDLAAADGLDRTLPGAFDRCITPLEMEVASNLCTPANFVDSRDVRGQLDAPGEAQNPSNALGWMDYASPSSWINQVLDDVFGFDPIGEIQNRVSGDWEALAKMAPVVDNIGRALHELAYNVQSGTTTLRPFWRGVAGDGAFRYFTTTANVVADLREPLAEISKAYLELADAVWSAGESLGGVVKGIIDAAIITGVSAVAGTATSATGIGAVVGYGLAAAEVANMFRLWGEATRLCQHIAAAVLVFRAALDRILNDLDTAALPALPDGGRYDHPLAGAKA</sequence>
<evidence type="ECO:0000313" key="2">
    <source>
        <dbReference type="Proteomes" id="UP000278981"/>
    </source>
</evidence>
<evidence type="ECO:0008006" key="3">
    <source>
        <dbReference type="Google" id="ProtNLM"/>
    </source>
</evidence>
<proteinExistence type="predicted"/>
<dbReference type="Proteomes" id="UP000278981">
    <property type="component" value="Unassembled WGS sequence"/>
</dbReference>
<comment type="caution">
    <text evidence="1">The sequence shown here is derived from an EMBL/GenBank/DDBJ whole genome shotgun (WGS) entry which is preliminary data.</text>
</comment>